<keyword evidence="1" id="KW-1133">Transmembrane helix</keyword>
<evidence type="ECO:0000313" key="3">
    <source>
        <dbReference type="Proteomes" id="UP000242818"/>
    </source>
</evidence>
<keyword evidence="3" id="KW-1185">Reference proteome</keyword>
<dbReference type="RefSeq" id="WP_089709122.1">
    <property type="nucleotide sequence ID" value="NZ_FMAR01000002.1"/>
</dbReference>
<dbReference type="OrthoDB" id="673119at2"/>
<dbReference type="Proteomes" id="UP000242818">
    <property type="component" value="Unassembled WGS sequence"/>
</dbReference>
<reference evidence="2 3" key="1">
    <citation type="submission" date="2016-08" db="EMBL/GenBank/DDBJ databases">
        <authorList>
            <person name="Seilhamer J.J."/>
        </authorList>
    </citation>
    <scope>NUCLEOTIDE SEQUENCE [LARGE SCALE GENOMIC DNA]</scope>
    <source>
        <strain evidence="2 3">A37T2</strain>
    </source>
</reference>
<evidence type="ECO:0000256" key="1">
    <source>
        <dbReference type="SAM" id="Phobius"/>
    </source>
</evidence>
<proteinExistence type="predicted"/>
<keyword evidence="1" id="KW-0812">Transmembrane</keyword>
<feature type="transmembrane region" description="Helical" evidence="1">
    <location>
        <begin position="23"/>
        <end position="44"/>
    </location>
</feature>
<keyword evidence="1" id="KW-0472">Membrane</keyword>
<evidence type="ECO:0008006" key="4">
    <source>
        <dbReference type="Google" id="ProtNLM"/>
    </source>
</evidence>
<evidence type="ECO:0000313" key="2">
    <source>
        <dbReference type="EMBL" id="SCB93049.1"/>
    </source>
</evidence>
<name>A0A1C4AEV8_9BACT</name>
<protein>
    <recommendedName>
        <fullName evidence="4">Solute:sodium symporter small subunit</fullName>
    </recommendedName>
</protein>
<sequence>MTEEEEKPQGGIDMRLVRFFSKIIRTVFIGLFWMMVNVFIGLYLGYGLPDQASVGQLVGCYIFFGITLVAYLYYVYRLWRDRFKQQP</sequence>
<dbReference type="STRING" id="1335309.GA0116948_102100"/>
<feature type="transmembrane region" description="Helical" evidence="1">
    <location>
        <begin position="56"/>
        <end position="76"/>
    </location>
</feature>
<accession>A0A1C4AEV8</accession>
<organism evidence="2 3">
    <name type="scientific">Chitinophaga costaii</name>
    <dbReference type="NCBI Taxonomy" id="1335309"/>
    <lineage>
        <taxon>Bacteria</taxon>
        <taxon>Pseudomonadati</taxon>
        <taxon>Bacteroidota</taxon>
        <taxon>Chitinophagia</taxon>
        <taxon>Chitinophagales</taxon>
        <taxon>Chitinophagaceae</taxon>
        <taxon>Chitinophaga</taxon>
    </lineage>
</organism>
<gene>
    <name evidence="2" type="ORF">GA0116948_102100</name>
</gene>
<dbReference type="AlphaFoldDB" id="A0A1C4AEV8"/>
<dbReference type="EMBL" id="FMAR01000002">
    <property type="protein sequence ID" value="SCB93049.1"/>
    <property type="molecule type" value="Genomic_DNA"/>
</dbReference>